<accession>A0A0B7BVS5</accession>
<organism evidence="1">
    <name type="scientific">Arion vulgaris</name>
    <dbReference type="NCBI Taxonomy" id="1028688"/>
    <lineage>
        <taxon>Eukaryota</taxon>
        <taxon>Metazoa</taxon>
        <taxon>Spiralia</taxon>
        <taxon>Lophotrochozoa</taxon>
        <taxon>Mollusca</taxon>
        <taxon>Gastropoda</taxon>
        <taxon>Heterobranchia</taxon>
        <taxon>Euthyneura</taxon>
        <taxon>Panpulmonata</taxon>
        <taxon>Eupulmonata</taxon>
        <taxon>Stylommatophora</taxon>
        <taxon>Helicina</taxon>
        <taxon>Arionoidea</taxon>
        <taxon>Arionidae</taxon>
        <taxon>Arion</taxon>
    </lineage>
</organism>
<dbReference type="AlphaFoldDB" id="A0A0B7BVS5"/>
<reference evidence="1" key="1">
    <citation type="submission" date="2014-12" db="EMBL/GenBank/DDBJ databases">
        <title>Insight into the proteome of Arion vulgaris.</title>
        <authorList>
            <person name="Aradska J."/>
            <person name="Bulat T."/>
            <person name="Smidak R."/>
            <person name="Sarate P."/>
            <person name="Gangsoo J."/>
            <person name="Sialana F."/>
            <person name="Bilban M."/>
            <person name="Lubec G."/>
        </authorList>
    </citation>
    <scope>NUCLEOTIDE SEQUENCE</scope>
    <source>
        <tissue evidence="1">Skin</tissue>
    </source>
</reference>
<protein>
    <submittedName>
        <fullName evidence="1">Uncharacterized protein</fullName>
    </submittedName>
</protein>
<name>A0A0B7BVS5_9EUPU</name>
<gene>
    <name evidence="1" type="primary">ORF212073</name>
</gene>
<dbReference type="EMBL" id="HACG01049571">
    <property type="protein sequence ID" value="CEK96436.1"/>
    <property type="molecule type" value="Transcribed_RNA"/>
</dbReference>
<proteinExistence type="predicted"/>
<sequence length="64" mass="7185">MEIANRICQDPIILVQPTRLYGEMTFSCRHLLVLITEPTFLKLLHSSCADHCSLEVGQGNCVEP</sequence>
<evidence type="ECO:0000313" key="1">
    <source>
        <dbReference type="EMBL" id="CEK96436.1"/>
    </source>
</evidence>